<dbReference type="InterPro" id="IPR034113">
    <property type="entry name" value="SCP_GAPR1-like"/>
</dbReference>
<dbReference type="Proteomes" id="UP001159405">
    <property type="component" value="Unassembled WGS sequence"/>
</dbReference>
<proteinExistence type="predicted"/>
<organism evidence="3 4">
    <name type="scientific">Porites lobata</name>
    <dbReference type="NCBI Taxonomy" id="104759"/>
    <lineage>
        <taxon>Eukaryota</taxon>
        <taxon>Metazoa</taxon>
        <taxon>Cnidaria</taxon>
        <taxon>Anthozoa</taxon>
        <taxon>Hexacorallia</taxon>
        <taxon>Scleractinia</taxon>
        <taxon>Fungiina</taxon>
        <taxon>Poritidae</taxon>
        <taxon>Porites</taxon>
    </lineage>
</organism>
<evidence type="ECO:0000256" key="1">
    <source>
        <dbReference type="SAM" id="MobiDB-lite"/>
    </source>
</evidence>
<protein>
    <recommendedName>
        <fullName evidence="2">SCP domain-containing protein</fullName>
    </recommendedName>
</protein>
<accession>A0ABN8P1V4</accession>
<dbReference type="SUPFAM" id="SSF55797">
    <property type="entry name" value="PR-1-like"/>
    <property type="match status" value="1"/>
</dbReference>
<feature type="region of interest" description="Disordered" evidence="1">
    <location>
        <begin position="208"/>
        <end position="331"/>
    </location>
</feature>
<feature type="compositionally biased region" description="Basic residues" evidence="1">
    <location>
        <begin position="87"/>
        <end position="96"/>
    </location>
</feature>
<feature type="region of interest" description="Disordered" evidence="1">
    <location>
        <begin position="120"/>
        <end position="177"/>
    </location>
</feature>
<dbReference type="PROSITE" id="PS01009">
    <property type="entry name" value="CRISP_1"/>
    <property type="match status" value="1"/>
</dbReference>
<dbReference type="CDD" id="cd05382">
    <property type="entry name" value="CAP_GAPR1-like"/>
    <property type="match status" value="1"/>
</dbReference>
<evidence type="ECO:0000313" key="4">
    <source>
        <dbReference type="Proteomes" id="UP001159405"/>
    </source>
</evidence>
<evidence type="ECO:0000313" key="3">
    <source>
        <dbReference type="EMBL" id="CAH3129899.1"/>
    </source>
</evidence>
<dbReference type="PANTHER" id="PTHR10334">
    <property type="entry name" value="CYSTEINE-RICH SECRETORY PROTEIN-RELATED"/>
    <property type="match status" value="1"/>
</dbReference>
<feature type="region of interest" description="Disordered" evidence="1">
    <location>
        <begin position="577"/>
        <end position="603"/>
    </location>
</feature>
<reference evidence="3 4" key="1">
    <citation type="submission" date="2022-05" db="EMBL/GenBank/DDBJ databases">
        <authorList>
            <consortium name="Genoscope - CEA"/>
            <person name="William W."/>
        </authorList>
    </citation>
    <scope>NUCLEOTIDE SEQUENCE [LARGE SCALE GENOMIC DNA]</scope>
</reference>
<name>A0ABN8P1V4_9CNID</name>
<feature type="region of interest" description="Disordered" evidence="1">
    <location>
        <begin position="70"/>
        <end position="96"/>
    </location>
</feature>
<dbReference type="InterPro" id="IPR035940">
    <property type="entry name" value="CAP_sf"/>
</dbReference>
<sequence>MDLELVSNERTKPLQYLAILTQEAWSRRIYFHSHILLDNEGIDMYRLRSLAVITLLSCVLLGLSLPHKSHHGQHNRHGHKHQDLHFSQKSHAKHRTATGVLRASVPTPLQDFVLVSGSPLFHERPRAGDSKNNSTETLANQTASNAQGPLGSQAAEANQTPKQEQKEPGDLSTNSNSVTSGAILEEKQENSAQSTKPTFKSPKEFAAAGLGKEGEKEKESSATSTSKGPTIGIHGKKNSINSSLEIEEGSKVAGNTSLGKAVEEGPAFHGTDISGGEGINGQKEKENSKDGTKENTADVKQGAGNFPFNIPGIQNYGKEKSGNNGGEPLKQMTDKDIGPNCHWKSSLNENGKVVTTVSCLGEFKNPEGSKSGMDKAENTPSIEKGGEKPENVSLAGDIGDGKKIVEQSEKEFEDEAISVTNAFRKIHRALPIKLSPEMSRQAKEYAEKIASMGSLQHDYAAVKQLDEGENLVMGCKQIGVPLTAKEAITNWQERTFLYNEVCAYDFDRSEFSMNSGHFTQLVWSDSTEFGIGKASGQQNGMPCTFVVGRFKPSGNYKGEYKRNVFKGNFDPSYCDNLKQQQQQQQQNMKSTPRPSPPITTLKM</sequence>
<dbReference type="Gene3D" id="3.40.33.10">
    <property type="entry name" value="CAP"/>
    <property type="match status" value="1"/>
</dbReference>
<feature type="domain" description="SCP" evidence="2">
    <location>
        <begin position="411"/>
        <end position="558"/>
    </location>
</feature>
<feature type="compositionally biased region" description="Basic and acidic residues" evidence="1">
    <location>
        <begin position="282"/>
        <end position="297"/>
    </location>
</feature>
<comment type="caution">
    <text evidence="3">The sequence shown here is derived from an EMBL/GenBank/DDBJ whole genome shotgun (WGS) entry which is preliminary data.</text>
</comment>
<evidence type="ECO:0000259" key="2">
    <source>
        <dbReference type="SMART" id="SM00198"/>
    </source>
</evidence>
<keyword evidence="4" id="KW-1185">Reference proteome</keyword>
<gene>
    <name evidence="3" type="ORF">PLOB_00034331</name>
</gene>
<feature type="compositionally biased region" description="Polar residues" evidence="1">
    <location>
        <begin position="130"/>
        <end position="147"/>
    </location>
</feature>
<dbReference type="EMBL" id="CALNXK010000047">
    <property type="protein sequence ID" value="CAH3129899.1"/>
    <property type="molecule type" value="Genomic_DNA"/>
</dbReference>
<dbReference type="InterPro" id="IPR014044">
    <property type="entry name" value="CAP_dom"/>
</dbReference>
<feature type="region of interest" description="Disordered" evidence="1">
    <location>
        <begin position="366"/>
        <end position="397"/>
    </location>
</feature>
<dbReference type="InterPro" id="IPR018244">
    <property type="entry name" value="Allrgn_V5/Tpx1_CS"/>
</dbReference>
<dbReference type="Pfam" id="PF00188">
    <property type="entry name" value="CAP"/>
    <property type="match status" value="1"/>
</dbReference>
<feature type="compositionally biased region" description="Basic residues" evidence="1">
    <location>
        <begin position="70"/>
        <end position="80"/>
    </location>
</feature>
<dbReference type="InterPro" id="IPR001283">
    <property type="entry name" value="CRISP-related"/>
</dbReference>
<dbReference type="SMART" id="SM00198">
    <property type="entry name" value="SCP"/>
    <property type="match status" value="1"/>
</dbReference>
<feature type="compositionally biased region" description="Basic and acidic residues" evidence="1">
    <location>
        <begin position="366"/>
        <end position="377"/>
    </location>
</feature>